<comment type="caution">
    <text evidence="4">The sequence shown here is derived from an EMBL/GenBank/DDBJ whole genome shotgun (WGS) entry which is preliminary data.</text>
</comment>
<feature type="transmembrane region" description="Helical" evidence="2">
    <location>
        <begin position="213"/>
        <end position="237"/>
    </location>
</feature>
<feature type="compositionally biased region" description="Basic and acidic residues" evidence="1">
    <location>
        <begin position="504"/>
        <end position="515"/>
    </location>
</feature>
<evidence type="ECO:0000256" key="3">
    <source>
        <dbReference type="SAM" id="SignalP"/>
    </source>
</evidence>
<proteinExistence type="predicted"/>
<feature type="signal peptide" evidence="3">
    <location>
        <begin position="1"/>
        <end position="21"/>
    </location>
</feature>
<sequence>MLPPVTSVVVLGLSALSGATSLRSRASVQSNATCGSEYSWMYNSQNLSPCWLASAVTGPCLQGDFNVGPLTPGNHYDPPTQAKSTVTRCLCSWAAYNLYSACTACQDQGASVLTWPAFRQECPDNFISNSTSVRVLDPRNHSSHSIFRYWPSDIPILGNNTLPFYAGTNPSTWQDQRFNANQARNISNQQHADLTGQPTSTPTSNDSKSSAPVGAIAGGVVGGLAVIIGAALVFWWLRKKNRAPKSGGIQELDPSYHRHSLSETQTGHKPMPSTSVSYSGSIYPTTTSPPPATSGTPTLYTHNESAQSFSQFGSVSAYTTPHSPPPTRYVTSPAPTARTTLPAPAPEDIIQPFVFNSTQTPTVDTHSMDPVIPRKGDLVVLNGNQRIAGPAVNRDESDDEGQSSGNLNPPAYTAYPAPSETSSVVASRRENQGHGHRPHGQLSQDTTQSSFSSSSPWTSFGSGHGDGSMASSTIPFGVAAGEFGQLSTPPRPGMQQSNSSRRSVIGDRDDHVEIA</sequence>
<feature type="region of interest" description="Disordered" evidence="1">
    <location>
        <begin position="246"/>
        <end position="280"/>
    </location>
</feature>
<gene>
    <name evidence="4" type="ORF">AAF712_004889</name>
</gene>
<feature type="compositionally biased region" description="Polar residues" evidence="1">
    <location>
        <begin position="262"/>
        <end position="276"/>
    </location>
</feature>
<feature type="chain" id="PRO_5046655787" evidence="3">
    <location>
        <begin position="22"/>
        <end position="515"/>
    </location>
</feature>
<evidence type="ECO:0000256" key="1">
    <source>
        <dbReference type="SAM" id="MobiDB-lite"/>
    </source>
</evidence>
<evidence type="ECO:0000313" key="4">
    <source>
        <dbReference type="EMBL" id="KAL0067986.1"/>
    </source>
</evidence>
<organism evidence="4 5">
    <name type="scientific">Marasmius tenuissimus</name>
    <dbReference type="NCBI Taxonomy" id="585030"/>
    <lineage>
        <taxon>Eukaryota</taxon>
        <taxon>Fungi</taxon>
        <taxon>Dikarya</taxon>
        <taxon>Basidiomycota</taxon>
        <taxon>Agaricomycotina</taxon>
        <taxon>Agaricomycetes</taxon>
        <taxon>Agaricomycetidae</taxon>
        <taxon>Agaricales</taxon>
        <taxon>Marasmiineae</taxon>
        <taxon>Marasmiaceae</taxon>
        <taxon>Marasmius</taxon>
    </lineage>
</organism>
<accession>A0ABR3A1X2</accession>
<dbReference type="EMBL" id="JBBXMP010000021">
    <property type="protein sequence ID" value="KAL0067986.1"/>
    <property type="molecule type" value="Genomic_DNA"/>
</dbReference>
<reference evidence="4 5" key="1">
    <citation type="submission" date="2024-05" db="EMBL/GenBank/DDBJ databases">
        <title>A draft genome resource for the thread blight pathogen Marasmius tenuissimus strain MS-2.</title>
        <authorList>
            <person name="Yulfo-Soto G.E."/>
            <person name="Baruah I.K."/>
            <person name="Amoako-Attah I."/>
            <person name="Bukari Y."/>
            <person name="Meinhardt L.W."/>
            <person name="Bailey B.A."/>
            <person name="Cohen S.P."/>
        </authorList>
    </citation>
    <scope>NUCLEOTIDE SEQUENCE [LARGE SCALE GENOMIC DNA]</scope>
    <source>
        <strain evidence="4 5">MS-2</strain>
    </source>
</reference>
<evidence type="ECO:0000256" key="2">
    <source>
        <dbReference type="SAM" id="Phobius"/>
    </source>
</evidence>
<dbReference type="Proteomes" id="UP001437256">
    <property type="component" value="Unassembled WGS sequence"/>
</dbReference>
<keyword evidence="2" id="KW-1133">Transmembrane helix</keyword>
<protein>
    <submittedName>
        <fullName evidence="4">Uncharacterized protein</fullName>
    </submittedName>
</protein>
<evidence type="ECO:0000313" key="5">
    <source>
        <dbReference type="Proteomes" id="UP001437256"/>
    </source>
</evidence>
<feature type="compositionally biased region" description="Low complexity" evidence="1">
    <location>
        <begin position="443"/>
        <end position="461"/>
    </location>
</feature>
<keyword evidence="2" id="KW-0812">Transmembrane</keyword>
<feature type="region of interest" description="Disordered" evidence="1">
    <location>
        <begin position="388"/>
        <end position="515"/>
    </location>
</feature>
<keyword evidence="3" id="KW-0732">Signal</keyword>
<keyword evidence="2" id="KW-0472">Membrane</keyword>
<keyword evidence="5" id="KW-1185">Reference proteome</keyword>
<name>A0ABR3A1X2_9AGAR</name>